<protein>
    <recommendedName>
        <fullName evidence="2">Carboxylesterase type B domain-containing protein</fullName>
    </recommendedName>
</protein>
<comment type="caution">
    <text evidence="3">The sequence shown here is derived from an EMBL/GenBank/DDBJ whole genome shotgun (WGS) entry which is preliminary data.</text>
</comment>
<reference evidence="3" key="1">
    <citation type="submission" date="2021-01" db="EMBL/GenBank/DDBJ databases">
        <title>Phytophthora aleatoria, a newly-described species from Pinus radiata is distinct from Phytophthora cactorum isolates based on comparative genomics.</title>
        <authorList>
            <person name="Mcdougal R."/>
            <person name="Panda P."/>
            <person name="Williams N."/>
            <person name="Studholme D.J."/>
        </authorList>
    </citation>
    <scope>NUCLEOTIDE SEQUENCE</scope>
    <source>
        <strain evidence="3">NZFS 4037</strain>
    </source>
</reference>
<dbReference type="InterPro" id="IPR050309">
    <property type="entry name" value="Type-B_Carboxylest/Lipase"/>
</dbReference>
<keyword evidence="4" id="KW-1185">Reference proteome</keyword>
<accession>A0A8J5IV74</accession>
<feature type="chain" id="PRO_5035199035" description="Carboxylesterase type B domain-containing protein" evidence="1">
    <location>
        <begin position="26"/>
        <end position="345"/>
    </location>
</feature>
<evidence type="ECO:0000313" key="3">
    <source>
        <dbReference type="EMBL" id="KAG6975298.1"/>
    </source>
</evidence>
<feature type="signal peptide" evidence="1">
    <location>
        <begin position="1"/>
        <end position="25"/>
    </location>
</feature>
<evidence type="ECO:0000259" key="2">
    <source>
        <dbReference type="Pfam" id="PF00135"/>
    </source>
</evidence>
<dbReference type="EMBL" id="JAENGY010000068">
    <property type="protein sequence ID" value="KAG6975298.1"/>
    <property type="molecule type" value="Genomic_DNA"/>
</dbReference>
<dbReference type="InterPro" id="IPR002018">
    <property type="entry name" value="CarbesteraseB"/>
</dbReference>
<evidence type="ECO:0000256" key="1">
    <source>
        <dbReference type="SAM" id="SignalP"/>
    </source>
</evidence>
<keyword evidence="1" id="KW-0732">Signal</keyword>
<gene>
    <name evidence="3" type="ORF">JG688_00002528</name>
</gene>
<feature type="domain" description="Carboxylesterase type B" evidence="2">
    <location>
        <begin position="118"/>
        <end position="233"/>
    </location>
</feature>
<dbReference type="Pfam" id="PF00135">
    <property type="entry name" value="COesterase"/>
    <property type="match status" value="1"/>
</dbReference>
<organism evidence="3 4">
    <name type="scientific">Phytophthora aleatoria</name>
    <dbReference type="NCBI Taxonomy" id="2496075"/>
    <lineage>
        <taxon>Eukaryota</taxon>
        <taxon>Sar</taxon>
        <taxon>Stramenopiles</taxon>
        <taxon>Oomycota</taxon>
        <taxon>Peronosporomycetes</taxon>
        <taxon>Peronosporales</taxon>
        <taxon>Peronosporaceae</taxon>
        <taxon>Phytophthora</taxon>
    </lineage>
</organism>
<dbReference type="Proteomes" id="UP000709295">
    <property type="component" value="Unassembled WGS sequence"/>
</dbReference>
<dbReference type="PANTHER" id="PTHR11559">
    <property type="entry name" value="CARBOXYLESTERASE"/>
    <property type="match status" value="1"/>
</dbReference>
<name>A0A8J5IV74_9STRA</name>
<evidence type="ECO:0000313" key="4">
    <source>
        <dbReference type="Proteomes" id="UP000709295"/>
    </source>
</evidence>
<sequence length="345" mass="37705">MRVYALLRTAVVVPVLSASLPTVELDYTTVQAVGGNTTVGYYMYQNSRFSAVPTGDLRFAAPELPPQENDTNTGANLADADVAWSKHPEGLFDLSQDFIFVACNYRLGITGLAHGPFWVKTYIDKFGGNPNDVTAVGFSAGGSQAMFQMTRFGGNAPQLFEKAYIMSPGYVPGAGHHHAVQFWQNVPSVGCDGGHLGCMREVDFSTLQDAASEVVSEYTYQYQPRVDGLIIPGTSAGLRFADMKQSLDLTAKNLALTNALKNATRSAGSGLLKALREDLSLAWTYLLSFVITGNSNTMWPDDKLYWPQYNESSVGTEIVFDDTFTVADDDLANSKSLFWNKALWY</sequence>
<proteinExistence type="predicted"/>
<dbReference type="AlphaFoldDB" id="A0A8J5IV74"/>